<protein>
    <submittedName>
        <fullName evidence="1">Uncharacterized protein</fullName>
    </submittedName>
</protein>
<dbReference type="EMBL" id="JRKL02008616">
    <property type="protein sequence ID" value="KAF3946778.1"/>
    <property type="molecule type" value="Genomic_DNA"/>
</dbReference>
<name>A0A8J4QKN2_9ROSI</name>
<evidence type="ECO:0000313" key="2">
    <source>
        <dbReference type="Proteomes" id="UP000737018"/>
    </source>
</evidence>
<dbReference type="Proteomes" id="UP000737018">
    <property type="component" value="Unassembled WGS sequence"/>
</dbReference>
<comment type="caution">
    <text evidence="1">The sequence shown here is derived from an EMBL/GenBank/DDBJ whole genome shotgun (WGS) entry which is preliminary data.</text>
</comment>
<sequence>MPALSTMDILILRAHEWRADFFAPLYSARTVLQLKCRFIIKILAAVSDGCFPNSCLQRVRIPSNRGASSAIADLDEEGRDSGGASAAATRGRAITLAVRKGLIQKSIPIGYLKVITAPS</sequence>
<dbReference type="AlphaFoldDB" id="A0A8J4QKN2"/>
<organism evidence="1 2">
    <name type="scientific">Castanea mollissima</name>
    <name type="common">Chinese chestnut</name>
    <dbReference type="NCBI Taxonomy" id="60419"/>
    <lineage>
        <taxon>Eukaryota</taxon>
        <taxon>Viridiplantae</taxon>
        <taxon>Streptophyta</taxon>
        <taxon>Embryophyta</taxon>
        <taxon>Tracheophyta</taxon>
        <taxon>Spermatophyta</taxon>
        <taxon>Magnoliopsida</taxon>
        <taxon>eudicotyledons</taxon>
        <taxon>Gunneridae</taxon>
        <taxon>Pentapetalae</taxon>
        <taxon>rosids</taxon>
        <taxon>fabids</taxon>
        <taxon>Fagales</taxon>
        <taxon>Fagaceae</taxon>
        <taxon>Castanea</taxon>
    </lineage>
</organism>
<proteinExistence type="predicted"/>
<keyword evidence="2" id="KW-1185">Reference proteome</keyword>
<reference evidence="1" key="1">
    <citation type="submission" date="2020-03" db="EMBL/GenBank/DDBJ databases">
        <title>Castanea mollissima Vanexum genome sequencing.</title>
        <authorList>
            <person name="Staton M."/>
        </authorList>
    </citation>
    <scope>NUCLEOTIDE SEQUENCE</scope>
    <source>
        <tissue evidence="1">Leaf</tissue>
    </source>
</reference>
<accession>A0A8J4QKN2</accession>
<gene>
    <name evidence="1" type="ORF">CMV_026987</name>
</gene>
<evidence type="ECO:0000313" key="1">
    <source>
        <dbReference type="EMBL" id="KAF3946778.1"/>
    </source>
</evidence>